<organism evidence="1 2">
    <name type="scientific">Xanthomonas campestris pv. campestris (strain 8004)</name>
    <dbReference type="NCBI Taxonomy" id="314565"/>
    <lineage>
        <taxon>Bacteria</taxon>
        <taxon>Pseudomonadati</taxon>
        <taxon>Pseudomonadota</taxon>
        <taxon>Gammaproteobacteria</taxon>
        <taxon>Lysobacterales</taxon>
        <taxon>Lysobacteraceae</taxon>
        <taxon>Xanthomonas</taxon>
    </lineage>
</organism>
<evidence type="ECO:0000313" key="2">
    <source>
        <dbReference type="Proteomes" id="UP000000420"/>
    </source>
</evidence>
<sequence>MRPRACGGLHACARASTAPRRQQMPAICGAIVRAMGTAAIRFTTTLLQPATPADATWVFLVLPANASGALPTRSMVSVRGSLAGHPLQATLQPDGQGGHWLKLDAALQRAAGVAAGDTVTLEIAPVEVEPEPVVPDDLHAALAAHPAAQATWNDITAVARRDWIFWVTSGKKAETRSKRIATACDMLGSGKRRACCFDRSGMYSKSLSAPTPKAS</sequence>
<evidence type="ECO:0000313" key="1">
    <source>
        <dbReference type="EMBL" id="AAY51298.1"/>
    </source>
</evidence>
<accession>A0A0H2XCS8</accession>
<dbReference type="InterPro" id="IPR015018">
    <property type="entry name" value="DUF1905"/>
</dbReference>
<dbReference type="KEGG" id="xcb:XC_4260"/>
<dbReference type="SUPFAM" id="SSF141694">
    <property type="entry name" value="AF2212/PG0164-like"/>
    <property type="match status" value="1"/>
</dbReference>
<proteinExistence type="predicted"/>
<gene>
    <name evidence="1" type="ordered locus">XC_4260</name>
</gene>
<dbReference type="Pfam" id="PF08922">
    <property type="entry name" value="DUF1905"/>
    <property type="match status" value="1"/>
</dbReference>
<evidence type="ECO:0008006" key="3">
    <source>
        <dbReference type="Google" id="ProtNLM"/>
    </source>
</evidence>
<protein>
    <recommendedName>
        <fullName evidence="3">DUF1905 domain-containing protein</fullName>
    </recommendedName>
</protein>
<dbReference type="AlphaFoldDB" id="A0A0H2XCS8"/>
<dbReference type="Proteomes" id="UP000000420">
    <property type="component" value="Chromosome"/>
</dbReference>
<dbReference type="EMBL" id="CP000050">
    <property type="protein sequence ID" value="AAY51298.1"/>
    <property type="molecule type" value="Genomic_DNA"/>
</dbReference>
<name>A0A0H2XCS8_XANC8</name>
<reference evidence="1 2" key="1">
    <citation type="journal article" date="2005" name="Genome Res.">
        <title>Comparative and functional genomic analyses of the pathogenicity of phytopathogen Xanthomonas campestris pv. campestris.</title>
        <authorList>
            <person name="Qian W."/>
            <person name="Jia Y."/>
            <person name="Ren S.X."/>
            <person name="He Y.Q."/>
            <person name="Feng J.X."/>
            <person name="Lu L.F."/>
            <person name="Sun Q."/>
            <person name="Ying G."/>
            <person name="Tang D.J."/>
            <person name="Tang H."/>
            <person name="Wu W."/>
            <person name="Hao P."/>
            <person name="Wang L."/>
            <person name="Jiang B.L."/>
            <person name="Zeng S."/>
            <person name="Gu W.Y."/>
            <person name="Lu G."/>
            <person name="Rong L."/>
            <person name="Tian Y."/>
            <person name="Yao Z."/>
            <person name="Fu G."/>
            <person name="Chen B."/>
            <person name="Fang R."/>
            <person name="Qiang B."/>
            <person name="Chen Z."/>
            <person name="Zhao G.P."/>
            <person name="Tang J.L."/>
            <person name="He C."/>
        </authorList>
    </citation>
    <scope>NUCLEOTIDE SEQUENCE [LARGE SCALE GENOMIC DNA]</scope>
    <source>
        <strain evidence="1 2">8004</strain>
    </source>
</reference>
<dbReference type="Gene3D" id="2.40.30.100">
    <property type="entry name" value="AF2212/PG0164-like"/>
    <property type="match status" value="1"/>
</dbReference>
<dbReference type="HOGENOM" id="CLU_124854_1_0_6"/>
<dbReference type="InterPro" id="IPR037079">
    <property type="entry name" value="AF2212/PG0164-like_sf"/>
</dbReference>
<dbReference type="Pfam" id="PF13376">
    <property type="entry name" value="OmdA"/>
    <property type="match status" value="1"/>
</dbReference>